<dbReference type="InterPro" id="IPR014816">
    <property type="entry name" value="tRNA_MeTrfase_Gcd14"/>
</dbReference>
<keyword evidence="5 12" id="KW-0808">Transferase</keyword>
<organism evidence="12 13">
    <name type="scientific">Pseudozyma antarctica (strain T-34)</name>
    <name type="common">Yeast</name>
    <name type="synonym">Candida antarctica</name>
    <dbReference type="NCBI Taxonomy" id="1151754"/>
    <lineage>
        <taxon>Eukaryota</taxon>
        <taxon>Fungi</taxon>
        <taxon>Dikarya</taxon>
        <taxon>Basidiomycota</taxon>
        <taxon>Ustilaginomycotina</taxon>
        <taxon>Ustilaginomycetes</taxon>
        <taxon>Ustilaginales</taxon>
        <taxon>Ustilaginaceae</taxon>
        <taxon>Moesziomyces</taxon>
    </lineage>
</organism>
<keyword evidence="6" id="KW-0949">S-adenosyl-L-methionine</keyword>
<dbReference type="AlphaFoldDB" id="M9MDS2"/>
<dbReference type="SUPFAM" id="SSF53335">
    <property type="entry name" value="S-adenosyl-L-methionine-dependent methyltransferases"/>
    <property type="match status" value="1"/>
</dbReference>
<name>M9MDS2_PSEA3</name>
<comment type="subcellular location">
    <subcellularLocation>
        <location evidence="1">Nucleus</location>
    </subcellularLocation>
</comment>
<keyword evidence="8" id="KW-0539">Nucleus</keyword>
<evidence type="ECO:0000256" key="4">
    <source>
        <dbReference type="ARBA" id="ARBA00022603"/>
    </source>
</evidence>
<evidence type="ECO:0000256" key="7">
    <source>
        <dbReference type="ARBA" id="ARBA00022694"/>
    </source>
</evidence>
<evidence type="ECO:0000256" key="1">
    <source>
        <dbReference type="ARBA" id="ARBA00004123"/>
    </source>
</evidence>
<protein>
    <recommendedName>
        <fullName evidence="3">tRNA (adenine(58)-N(1))-methyltransferase catalytic subunit TRM61</fullName>
        <ecNumber evidence="2">2.1.1.220</ecNumber>
    </recommendedName>
    <alternativeName>
        <fullName evidence="9">tRNA(m1A58)-methyltransferase subunit TRM61</fullName>
    </alternativeName>
</protein>
<dbReference type="InterPro" id="IPR029063">
    <property type="entry name" value="SAM-dependent_MTases_sf"/>
</dbReference>
<evidence type="ECO:0000256" key="6">
    <source>
        <dbReference type="ARBA" id="ARBA00022691"/>
    </source>
</evidence>
<evidence type="ECO:0000256" key="8">
    <source>
        <dbReference type="ARBA" id="ARBA00023242"/>
    </source>
</evidence>
<dbReference type="Pfam" id="PF08704">
    <property type="entry name" value="GCD14"/>
    <property type="match status" value="2"/>
</dbReference>
<accession>M9MDS2</accession>
<feature type="compositionally biased region" description="Polar residues" evidence="10">
    <location>
        <begin position="423"/>
        <end position="442"/>
    </location>
</feature>
<keyword evidence="7" id="KW-0819">tRNA processing</keyword>
<dbReference type="PANTHER" id="PTHR12133">
    <property type="entry name" value="TRNA (ADENINE(58)-N(1))-METHYLTRANSFERASE"/>
    <property type="match status" value="1"/>
</dbReference>
<sequence length="620" mass="66672">MLTTLAAASAASTSALPVASTSSASLSFARDAYIQPGDLVIIFASRDKTPMPLTVTPGEHVSNMFGHFPHDDMVGMPYGSKMVSKRGRGYIYLLRPTPELWTLALPHRTQILYAPDMSFISMKLNMGPGSRVIEAGTGSGSFSHFIARCVGRADAGTGKAKATSAQMQVPRNWGGLPNDLQQNLSRGRGQPRDTEDEAAPTDSVEGTPGPKDVQPDTDAHVPEEHGRVWSFEFHEPRAHKARAEFAAHGMDKVIVLNHRNVCKDGFGLTDAADSVFLDLPAPWEAVGHAVQALRRDVVTRICCFSPCIEQVLKTVTALNEHGFTDVETFESLVRTHESHASAGPQVSIDEAVNRIRVVEQRKESRRLIQIEKARAAKAHAQANDTDSPQLEAGHDASTTEGETLKRKHEGIDASEQDDGAEAQAQTNGTDTDAAETPQQSGAEGSFQRGIQGGVAITKKKARLLQIHRVEMRSTDLFVVALLLPDLVGRLQMRGHTSYLTFATLLPRKMTGGLGSVGAPASHALLHRIGRVTGMAAAASLARRSGDRFRARARVHATLPIGVTAVRFGVGTAPTPMRWGDLPSTADPSQIFSPTAASQETQVALPCAEVVRRLGWDVVAT</sequence>
<dbReference type="EC" id="2.1.1.220" evidence="2"/>
<dbReference type="InterPro" id="IPR049470">
    <property type="entry name" value="TRM61_C"/>
</dbReference>
<dbReference type="GO" id="GO:0005634">
    <property type="term" value="C:nucleus"/>
    <property type="evidence" value="ECO:0007669"/>
    <property type="project" value="UniProtKB-SubCell"/>
</dbReference>
<dbReference type="STRING" id="1151754.M9MDS2"/>
<proteinExistence type="predicted"/>
<feature type="domain" description="tRNA (adenine(58)-N(1))-methyltransferase catalytic subunit TRM61 C-terminal" evidence="11">
    <location>
        <begin position="89"/>
        <end position="151"/>
    </location>
</feature>
<dbReference type="GO" id="GO:0160107">
    <property type="term" value="F:tRNA (adenine(58)-N1)-methyltransferase activity"/>
    <property type="evidence" value="ECO:0007669"/>
    <property type="project" value="UniProtKB-EC"/>
</dbReference>
<feature type="region of interest" description="Disordered" evidence="10">
    <location>
        <begin position="378"/>
        <end position="448"/>
    </location>
</feature>
<dbReference type="PROSITE" id="PS51620">
    <property type="entry name" value="SAM_TRM61"/>
    <property type="match status" value="1"/>
</dbReference>
<dbReference type="OrthoDB" id="1925287at2759"/>
<dbReference type="GO" id="GO:0031515">
    <property type="term" value="C:tRNA (m1A) methyltransferase complex"/>
    <property type="evidence" value="ECO:0007669"/>
    <property type="project" value="InterPro"/>
</dbReference>
<dbReference type="Proteomes" id="UP000011976">
    <property type="component" value="Unassembled WGS sequence"/>
</dbReference>
<evidence type="ECO:0000256" key="3">
    <source>
        <dbReference type="ARBA" id="ARBA00015963"/>
    </source>
</evidence>
<evidence type="ECO:0000256" key="2">
    <source>
        <dbReference type="ARBA" id="ARBA00012796"/>
    </source>
</evidence>
<gene>
    <name evidence="12" type="ORF">PANT_7c00295</name>
</gene>
<evidence type="ECO:0000259" key="11">
    <source>
        <dbReference type="Pfam" id="PF08704"/>
    </source>
</evidence>
<evidence type="ECO:0000313" key="13">
    <source>
        <dbReference type="Proteomes" id="UP000011976"/>
    </source>
</evidence>
<feature type="region of interest" description="Disordered" evidence="10">
    <location>
        <begin position="157"/>
        <end position="220"/>
    </location>
</feature>
<evidence type="ECO:0000313" key="12">
    <source>
        <dbReference type="EMBL" id="GAC72842.1"/>
    </source>
</evidence>
<keyword evidence="4 12" id="KW-0489">Methyltransferase</keyword>
<evidence type="ECO:0000256" key="10">
    <source>
        <dbReference type="SAM" id="MobiDB-lite"/>
    </source>
</evidence>
<evidence type="ECO:0000256" key="5">
    <source>
        <dbReference type="ARBA" id="ARBA00022679"/>
    </source>
</evidence>
<dbReference type="PANTHER" id="PTHR12133:SF2">
    <property type="entry name" value="TRNA (ADENINE(58)-N(1))-METHYLTRANSFERASE CATALYTIC SUBUNIT TRMT61A"/>
    <property type="match status" value="1"/>
</dbReference>
<reference evidence="13" key="1">
    <citation type="journal article" date="2013" name="Genome Announc.">
        <title>Genome sequence of the basidiomycetous yeast Pseudozyma antarctica T-34, a producer of the glycolipid biosurfactants mannosylerythritol lipids.</title>
        <authorList>
            <person name="Morita T."/>
            <person name="Koike H."/>
            <person name="Koyama Y."/>
            <person name="Hagiwara H."/>
            <person name="Ito E."/>
            <person name="Fukuoka T."/>
            <person name="Imura T."/>
            <person name="Machida M."/>
            <person name="Kitamoto D."/>
        </authorList>
    </citation>
    <scope>NUCLEOTIDE SEQUENCE [LARGE SCALE GENOMIC DNA]</scope>
    <source>
        <strain evidence="13">T-34</strain>
    </source>
</reference>
<evidence type="ECO:0000256" key="9">
    <source>
        <dbReference type="ARBA" id="ARBA00033309"/>
    </source>
</evidence>
<dbReference type="Gene3D" id="3.40.50.150">
    <property type="entry name" value="Vaccinia Virus protein VP39"/>
    <property type="match status" value="1"/>
</dbReference>
<dbReference type="EMBL" id="DF196773">
    <property type="protein sequence ID" value="GAC72842.1"/>
    <property type="molecule type" value="Genomic_DNA"/>
</dbReference>
<dbReference type="Gene3D" id="3.10.330.20">
    <property type="match status" value="1"/>
</dbReference>
<feature type="domain" description="tRNA (adenine(58)-N(1))-methyltransferase catalytic subunit TRM61 C-terminal" evidence="11">
    <location>
        <begin position="225"/>
        <end position="503"/>
    </location>
</feature>
<dbReference type="GO" id="GO:0030488">
    <property type="term" value="P:tRNA methylation"/>
    <property type="evidence" value="ECO:0007669"/>
    <property type="project" value="InterPro"/>
</dbReference>
<dbReference type="FunFam" id="3.10.330.20:FF:000009">
    <property type="entry name" value="tRNA (adenine(58)-N(1))-methyltransferase catalytic subunit TRM61"/>
    <property type="match status" value="1"/>
</dbReference>